<dbReference type="EMBL" id="VFOZ01000001">
    <property type="protein sequence ID" value="TQL95540.1"/>
    <property type="molecule type" value="Genomic_DNA"/>
</dbReference>
<proteinExistence type="predicted"/>
<feature type="region of interest" description="Disordered" evidence="1">
    <location>
        <begin position="34"/>
        <end position="55"/>
    </location>
</feature>
<sequence>MTATAIVPAVNGAAGRPLLFLDVDGPLIPFGIDPERPPDGPPACQAGPEPPGVSANPLLARLDPEHGRRLSALPCDLVWATTWMADANDEIAPRIGLPELPLVTWPDSPEDDEGLDGLHWKTRGLVEWAAGRAFVWVDDEITDRDQAWVSAHHRGRALLHRVDHRRGLTDEDFEVIGRWLARSWSQARDTKASCRRSRRPAAPHDGMP</sequence>
<protein>
    <recommendedName>
        <fullName evidence="4">Secreted protein</fullName>
    </recommendedName>
</protein>
<gene>
    <name evidence="2" type="ORF">FB559_1043</name>
</gene>
<keyword evidence="3" id="KW-1185">Reference proteome</keyword>
<dbReference type="AlphaFoldDB" id="A0A543CEX1"/>
<evidence type="ECO:0000313" key="3">
    <source>
        <dbReference type="Proteomes" id="UP000316096"/>
    </source>
</evidence>
<dbReference type="Proteomes" id="UP000316096">
    <property type="component" value="Unassembled WGS sequence"/>
</dbReference>
<comment type="caution">
    <text evidence="2">The sequence shown here is derived from an EMBL/GenBank/DDBJ whole genome shotgun (WGS) entry which is preliminary data.</text>
</comment>
<name>A0A543CEX1_9ACTN</name>
<reference evidence="2 3" key="1">
    <citation type="submission" date="2019-06" db="EMBL/GenBank/DDBJ databases">
        <title>Sequencing the genomes of 1000 actinobacteria strains.</title>
        <authorList>
            <person name="Klenk H.-P."/>
        </authorList>
    </citation>
    <scope>NUCLEOTIDE SEQUENCE [LARGE SCALE GENOMIC DNA]</scope>
    <source>
        <strain evidence="2 3">DSM 102200</strain>
    </source>
</reference>
<organism evidence="2 3">
    <name type="scientific">Actinoallomurus bryophytorum</name>
    <dbReference type="NCBI Taxonomy" id="1490222"/>
    <lineage>
        <taxon>Bacteria</taxon>
        <taxon>Bacillati</taxon>
        <taxon>Actinomycetota</taxon>
        <taxon>Actinomycetes</taxon>
        <taxon>Streptosporangiales</taxon>
        <taxon>Thermomonosporaceae</taxon>
        <taxon>Actinoallomurus</taxon>
    </lineage>
</organism>
<dbReference type="Pfam" id="PF18143">
    <property type="entry name" value="HAD_SAK_2"/>
    <property type="match status" value="1"/>
</dbReference>
<evidence type="ECO:0000256" key="1">
    <source>
        <dbReference type="SAM" id="MobiDB-lite"/>
    </source>
</evidence>
<evidence type="ECO:0000313" key="2">
    <source>
        <dbReference type="EMBL" id="TQL95540.1"/>
    </source>
</evidence>
<accession>A0A543CEX1</accession>
<evidence type="ECO:0008006" key="4">
    <source>
        <dbReference type="Google" id="ProtNLM"/>
    </source>
</evidence>